<dbReference type="Gene3D" id="3.30.40.10">
    <property type="entry name" value="Zinc/RING finger domain, C3HC4 (zinc finger)"/>
    <property type="match status" value="1"/>
</dbReference>
<dbReference type="InterPro" id="IPR056280">
    <property type="entry name" value="AIPP2-like_SPOC"/>
</dbReference>
<evidence type="ECO:0000313" key="9">
    <source>
        <dbReference type="Proteomes" id="UP001164776"/>
    </source>
</evidence>
<feature type="compositionally biased region" description="Basic and acidic residues" evidence="6">
    <location>
        <begin position="755"/>
        <end position="764"/>
    </location>
</feature>
<dbReference type="PANTHER" id="PTHR33304:SF9">
    <property type="entry name" value="RING_FYVE_PHD ZINC FINGER SUPERFAMILY PROTEIN"/>
    <property type="match status" value="1"/>
</dbReference>
<feature type="compositionally biased region" description="Low complexity" evidence="6">
    <location>
        <begin position="284"/>
        <end position="296"/>
    </location>
</feature>
<feature type="compositionally biased region" description="Basic and acidic residues" evidence="6">
    <location>
        <begin position="909"/>
        <end position="929"/>
    </location>
</feature>
<feature type="compositionally biased region" description="Basic and acidic residues" evidence="6">
    <location>
        <begin position="245"/>
        <end position="254"/>
    </location>
</feature>
<feature type="compositionally biased region" description="Basic and acidic residues" evidence="6">
    <location>
        <begin position="954"/>
        <end position="974"/>
    </location>
</feature>
<evidence type="ECO:0000256" key="4">
    <source>
        <dbReference type="ARBA" id="ARBA00023015"/>
    </source>
</evidence>
<feature type="compositionally biased region" description="Basic and acidic residues" evidence="6">
    <location>
        <begin position="1"/>
        <end position="22"/>
    </location>
</feature>
<feature type="region of interest" description="Disordered" evidence="6">
    <location>
        <begin position="584"/>
        <end position="607"/>
    </location>
</feature>
<feature type="region of interest" description="Disordered" evidence="6">
    <location>
        <begin position="182"/>
        <end position="401"/>
    </location>
</feature>
<proteinExistence type="predicted"/>
<dbReference type="InterPro" id="IPR049914">
    <property type="entry name" value="PHD1-3/5-6"/>
</dbReference>
<feature type="compositionally biased region" description="Basic and acidic residues" evidence="6">
    <location>
        <begin position="225"/>
        <end position="235"/>
    </location>
</feature>
<feature type="region of interest" description="Disordered" evidence="6">
    <location>
        <begin position="622"/>
        <end position="723"/>
    </location>
</feature>
<feature type="domain" description="AIPP2-like SPOC-like" evidence="7">
    <location>
        <begin position="1185"/>
        <end position="1316"/>
    </location>
</feature>
<dbReference type="Proteomes" id="UP001164776">
    <property type="component" value="Unassembled WGS sequence"/>
</dbReference>
<evidence type="ECO:0000256" key="3">
    <source>
        <dbReference type="ARBA" id="ARBA00022833"/>
    </source>
</evidence>
<feature type="compositionally biased region" description="Basic and acidic residues" evidence="6">
    <location>
        <begin position="862"/>
        <end position="884"/>
    </location>
</feature>
<accession>A0A9W7X943</accession>
<dbReference type="InterPro" id="IPR013083">
    <property type="entry name" value="Znf_RING/FYVE/PHD"/>
</dbReference>
<protein>
    <recommendedName>
        <fullName evidence="7">AIPP2-like SPOC-like domain-containing protein</fullName>
    </recommendedName>
</protein>
<keyword evidence="2" id="KW-0863">Zinc-finger</keyword>
<evidence type="ECO:0000256" key="6">
    <source>
        <dbReference type="SAM" id="MobiDB-lite"/>
    </source>
</evidence>
<comment type="caution">
    <text evidence="8">The sequence shown here is derived from an EMBL/GenBank/DDBJ whole genome shotgun (WGS) entry which is preliminary data.</text>
</comment>
<feature type="compositionally biased region" description="Basic and acidic residues" evidence="6">
    <location>
        <begin position="795"/>
        <end position="817"/>
    </location>
</feature>
<feature type="compositionally biased region" description="Basic and acidic residues" evidence="6">
    <location>
        <begin position="372"/>
        <end position="395"/>
    </location>
</feature>
<keyword evidence="9" id="KW-1185">Reference proteome</keyword>
<keyword evidence="3" id="KW-0862">Zinc</keyword>
<keyword evidence="5" id="KW-0804">Transcription</keyword>
<feature type="compositionally biased region" description="Polar residues" evidence="6">
    <location>
        <begin position="706"/>
        <end position="716"/>
    </location>
</feature>
<feature type="region of interest" description="Disordered" evidence="6">
    <location>
        <begin position="742"/>
        <end position="1072"/>
    </location>
</feature>
<evidence type="ECO:0000259" key="7">
    <source>
        <dbReference type="Pfam" id="PF23121"/>
    </source>
</evidence>
<dbReference type="PANTHER" id="PTHR33304">
    <property type="match status" value="1"/>
</dbReference>
<dbReference type="SUPFAM" id="SSF57903">
    <property type="entry name" value="FYVE/PHD zinc finger"/>
    <property type="match status" value="1"/>
</dbReference>
<evidence type="ECO:0000313" key="8">
    <source>
        <dbReference type="EMBL" id="KAJ1254054.1"/>
    </source>
</evidence>
<feature type="compositionally biased region" description="Basic and acidic residues" evidence="6">
    <location>
        <begin position="300"/>
        <end position="318"/>
    </location>
</feature>
<keyword evidence="1" id="KW-0479">Metal-binding</keyword>
<feature type="region of interest" description="Disordered" evidence="6">
    <location>
        <begin position="1"/>
        <end position="41"/>
    </location>
</feature>
<sequence length="1676" mass="183077">MREPQERTMRDLYDRTRHRDLAPAEEPAGGRGGGRAEGSGHRELVAKMEDKTSARKRIVSGKNIRPKAESGTCNVCYAPCSSCLHRGLAVEDSNVECTSSQTCSMMSEVKNNSLVRNEKGLCNKDRNEKGLCNKEENDDEFSATSGHVSYSVTGGNKVVARSPIADDLSEVGMPSKRRRLLNQDTRVSRAEHHDDSNSCVTGTSAEGKLHVDRKKLSTSASSRDLTAKDYKEKSMANHSRLRNQCADESKKGSDACDMNPSSSGRLFPACSPSVMTKKLLRTQSSVSTSSRLSPNSQAHDFGREQDDLSHQPSEKDSPSKNSLEQPRGEKLNPCVGGGDKHGSIASHSNRNANKVGFSSKDPENGTSCSKNEIQEHADIHYNDGDKRNEGDRQDWDQDCSMDMSSDEKLNIQHDATTDCGNSEGLIDVNVCDICGDVGREYLLATCTRCLEGAEHTYCMRVKLDKVPDGEWLCEECQLKENQNNTRSNYGVPAVNMLEGKNQSSESQSKRKALQIVVPDLDAPQVTCSTPTADQCDGKNKRLHLASADSQTRQVKAITPAAERLDVKNKKLSSTANHNKLQVLTSDLETRPHNYGTLASGGSNKKNQSSEFLLNHKKLRVSTDMESPLSSEGLRSPPISCKRQSENTSSPKPRLFKTDSLRKQDVTRENSVKKSNNGGLPKVDNVPERTTQVVKSSLTLSRSYSSGNMMNAKSSAPSPRAGLLSKQQSFNSTNIGPKVKQLADGMASKLAPAKHSPRDTRDKGSTRKLIHSRSFKHEGSISIDAGSSKQKQTFHLPRDEKPGISKPMKENNLIERRASFGFKKPNIPSSPRPDSCMKSGERKIDQDISRSGPSILKSSKRPGNVEKKQSSDLSKSDNEKQDVTVHPKPMGVVSGKDAHAVRISDPLGNVEKKQNSDLSKIDNEKQDVTVHPKPMGVVSSKDAHAVRISDAVGNVEKKQNSDLSKIDNEKQDVTVHPKPMGVVSSKDAHAVRISDAVGNVEKKQNSDLSKSDNEKQDVTVHPRAVSGKDTHALRISDPPVKSQFVKRDSSNAVEDEDLSVSMKNGNRMPNEPAEAIPTTFSAVTCESDLRDVPRAITSEDSAPEVICCQQKLLESTGNDSCNVEVAQASEDTLPGIPHGLQVAHNPDTPANKLDEPNLKKEVCVDQSSALENPLRDLVIPEQSYIWQGSFEVSRHGNCPQMFDGFQAYLSTCASSKVREVGEQLPGKIQLAEVPRHSSWPLQFKEVNPSEDNIAIFFFAKDVESYERAYGKLLDNMLLGDLSLTANIGGTELLIFPSDKLPERIQRWNGLLFFWGIFYGQKASSPLELPVTRTNNCQEITGMVIQHDMGFPNVPQSLGIDLNECPNDDISDPAISLGSESEKPSASVDHNILLDSKHDDIKLNLSEIRHEETAGTRQIIPGYPTAALNGTSTGEANDMIWDYPTAAKGSTGTAGRNKTEEEDQNEALFCLAQEPAAVRSISDEIKPKKPRLLPSVEVLQCYFSGSKACDGPSKSIPNADMGSLDADLTYKGQKCYYGKHSTYSFGHELTSKCSSKMHPLPAGQHNPLDDLQYRYKGPSDPGSLKKHGPDHIIHVLSSDDEDSPEPSTSLNKASLKADEGSSLLSLSLSMVATKHNISGSDIVDDEPLSLSLGLPSVVKGSKDPEIQQFLPEKPGINT</sequence>
<keyword evidence="4" id="KW-0805">Transcription regulation</keyword>
<dbReference type="GO" id="GO:0034244">
    <property type="term" value="P:negative regulation of transcription elongation by RNA polymerase II"/>
    <property type="evidence" value="ECO:0007669"/>
    <property type="project" value="InterPro"/>
</dbReference>
<dbReference type="InterPro" id="IPR011011">
    <property type="entry name" value="Znf_FYVE_PHD"/>
</dbReference>
<evidence type="ECO:0000256" key="5">
    <source>
        <dbReference type="ARBA" id="ARBA00023163"/>
    </source>
</evidence>
<dbReference type="EMBL" id="MU630376">
    <property type="protein sequence ID" value="KAJ1254054.1"/>
    <property type="molecule type" value="Genomic_DNA"/>
</dbReference>
<reference evidence="8 9" key="1">
    <citation type="submission" date="2022-10" db="EMBL/GenBank/DDBJ databases">
        <title>WGS assembly of Paspalum vaginatum 540-79.</title>
        <authorList>
            <person name="Sun G."/>
            <person name="Wase N."/>
            <person name="Shu S."/>
            <person name="Jenkins J."/>
            <person name="Zhou B."/>
            <person name="Torres-Rodriguez J."/>
            <person name="Chen C."/>
            <person name="Sandor L."/>
            <person name="Plott C."/>
            <person name="Yoshinga Y."/>
            <person name="Daum C."/>
            <person name="Qi P."/>
            <person name="Barry K."/>
            <person name="Lipzen A."/>
            <person name="Berry L."/>
            <person name="Pedersen C."/>
            <person name="Gottilla T."/>
            <person name="Foltz A."/>
            <person name="Yu H."/>
            <person name="O'Malley R."/>
            <person name="Zhang C."/>
            <person name="Devos K."/>
            <person name="Sigmon B."/>
            <person name="Yu B."/>
            <person name="Obata T."/>
            <person name="Schmutz J."/>
            <person name="Schnable J."/>
        </authorList>
    </citation>
    <scope>NUCLEOTIDE SEQUENCE [LARGE SCALE GENOMIC DNA]</scope>
    <source>
        <strain evidence="9">cv. 540-79</strain>
    </source>
</reference>
<feature type="compositionally biased region" description="Basic and acidic residues" evidence="6">
    <location>
        <begin position="655"/>
        <end position="671"/>
    </location>
</feature>
<organism evidence="8 9">
    <name type="scientific">Paspalum vaginatum</name>
    <name type="common">seashore paspalum</name>
    <dbReference type="NCBI Taxonomy" id="158149"/>
    <lineage>
        <taxon>Eukaryota</taxon>
        <taxon>Viridiplantae</taxon>
        <taxon>Streptophyta</taxon>
        <taxon>Embryophyta</taxon>
        <taxon>Tracheophyta</taxon>
        <taxon>Spermatophyta</taxon>
        <taxon>Magnoliopsida</taxon>
        <taxon>Liliopsida</taxon>
        <taxon>Poales</taxon>
        <taxon>Poaceae</taxon>
        <taxon>PACMAD clade</taxon>
        <taxon>Panicoideae</taxon>
        <taxon>Andropogonodae</taxon>
        <taxon>Paspaleae</taxon>
        <taxon>Paspalinae</taxon>
        <taxon>Paspalum</taxon>
    </lineage>
</organism>
<evidence type="ECO:0000256" key="1">
    <source>
        <dbReference type="ARBA" id="ARBA00022723"/>
    </source>
</evidence>
<dbReference type="OrthoDB" id="787137at2759"/>
<evidence type="ECO:0000256" key="2">
    <source>
        <dbReference type="ARBA" id="ARBA00022771"/>
    </source>
</evidence>
<dbReference type="GO" id="GO:0140566">
    <property type="term" value="F:histone reader activity"/>
    <property type="evidence" value="ECO:0007669"/>
    <property type="project" value="InterPro"/>
</dbReference>
<dbReference type="GO" id="GO:0008270">
    <property type="term" value="F:zinc ion binding"/>
    <property type="evidence" value="ECO:0007669"/>
    <property type="project" value="UniProtKB-KW"/>
</dbReference>
<feature type="region of interest" description="Disordered" evidence="6">
    <location>
        <begin position="1555"/>
        <end position="1614"/>
    </location>
</feature>
<dbReference type="Pfam" id="PF23121">
    <property type="entry name" value="SPOC_AIPP2"/>
    <property type="match status" value="1"/>
</dbReference>
<feature type="compositionally biased region" description="Basic and acidic residues" evidence="6">
    <location>
        <begin position="999"/>
        <end position="1033"/>
    </location>
</feature>
<feature type="compositionally biased region" description="Low complexity" evidence="6">
    <location>
        <begin position="695"/>
        <end position="705"/>
    </location>
</feature>
<feature type="compositionally biased region" description="Basic and acidic residues" evidence="6">
    <location>
        <begin position="186"/>
        <end position="196"/>
    </location>
</feature>
<feature type="compositionally biased region" description="Basic and acidic residues" evidence="6">
    <location>
        <begin position="838"/>
        <end position="847"/>
    </location>
</feature>
<name>A0A9W7X943_9POAL</name>
<gene>
    <name evidence="8" type="ORF">BS78_K128100</name>
</gene>